<dbReference type="EMBL" id="JAMSHJ010000005">
    <property type="protein sequence ID" value="KAI5405758.1"/>
    <property type="molecule type" value="Genomic_DNA"/>
</dbReference>
<evidence type="ECO:0000313" key="2">
    <source>
        <dbReference type="Proteomes" id="UP001058974"/>
    </source>
</evidence>
<evidence type="ECO:0000313" key="1">
    <source>
        <dbReference type="EMBL" id="KAI5405758.1"/>
    </source>
</evidence>
<reference evidence="1 2" key="1">
    <citation type="journal article" date="2022" name="Nat. Genet.">
        <title>Improved pea reference genome and pan-genome highlight genomic features and evolutionary characteristics.</title>
        <authorList>
            <person name="Yang T."/>
            <person name="Liu R."/>
            <person name="Luo Y."/>
            <person name="Hu S."/>
            <person name="Wang D."/>
            <person name="Wang C."/>
            <person name="Pandey M.K."/>
            <person name="Ge S."/>
            <person name="Xu Q."/>
            <person name="Li N."/>
            <person name="Li G."/>
            <person name="Huang Y."/>
            <person name="Saxena R.K."/>
            <person name="Ji Y."/>
            <person name="Li M."/>
            <person name="Yan X."/>
            <person name="He Y."/>
            <person name="Liu Y."/>
            <person name="Wang X."/>
            <person name="Xiang C."/>
            <person name="Varshney R.K."/>
            <person name="Ding H."/>
            <person name="Gao S."/>
            <person name="Zong X."/>
        </authorList>
    </citation>
    <scope>NUCLEOTIDE SEQUENCE [LARGE SCALE GENOMIC DNA]</scope>
    <source>
        <strain evidence="1 2">cv. Zhongwan 6</strain>
    </source>
</reference>
<sequence>MMLNPGGEKFQVTQFDRMDNFGLWQRMVKDLLTQQGLQKALCDEKPADITTIDWNDMEDKAASLIRLCVSDNVINHWFKEQGVPLVVGYVDSDYAGDLDDMRSTMGYVFTLAGDIYAGNYQFNP</sequence>
<gene>
    <name evidence="1" type="ORF">KIW84_052500</name>
</gene>
<name>A0A9D5AEZ5_PEA</name>
<proteinExistence type="predicted"/>
<dbReference type="Gramene" id="Psat05G0250000-T1">
    <property type="protein sequence ID" value="KAI5405758.1"/>
    <property type="gene ID" value="KIW84_052500"/>
</dbReference>
<dbReference type="AlphaFoldDB" id="A0A9D5AEZ5"/>
<keyword evidence="2" id="KW-1185">Reference proteome</keyword>
<comment type="caution">
    <text evidence="1">The sequence shown here is derived from an EMBL/GenBank/DDBJ whole genome shotgun (WGS) entry which is preliminary data.</text>
</comment>
<accession>A0A9D5AEZ5</accession>
<protein>
    <submittedName>
        <fullName evidence="1">Uncharacterized protein</fullName>
    </submittedName>
</protein>
<dbReference type="Proteomes" id="UP001058974">
    <property type="component" value="Chromosome 5"/>
</dbReference>
<organism evidence="1 2">
    <name type="scientific">Pisum sativum</name>
    <name type="common">Garden pea</name>
    <name type="synonym">Lathyrus oleraceus</name>
    <dbReference type="NCBI Taxonomy" id="3888"/>
    <lineage>
        <taxon>Eukaryota</taxon>
        <taxon>Viridiplantae</taxon>
        <taxon>Streptophyta</taxon>
        <taxon>Embryophyta</taxon>
        <taxon>Tracheophyta</taxon>
        <taxon>Spermatophyta</taxon>
        <taxon>Magnoliopsida</taxon>
        <taxon>eudicotyledons</taxon>
        <taxon>Gunneridae</taxon>
        <taxon>Pentapetalae</taxon>
        <taxon>rosids</taxon>
        <taxon>fabids</taxon>
        <taxon>Fabales</taxon>
        <taxon>Fabaceae</taxon>
        <taxon>Papilionoideae</taxon>
        <taxon>50 kb inversion clade</taxon>
        <taxon>NPAAA clade</taxon>
        <taxon>Hologalegina</taxon>
        <taxon>IRL clade</taxon>
        <taxon>Fabeae</taxon>
        <taxon>Lathyrus</taxon>
    </lineage>
</organism>